<dbReference type="NCBIfam" id="TIGR00350">
    <property type="entry name" value="lytR_cpsA_psr"/>
    <property type="match status" value="1"/>
</dbReference>
<dbReference type="PANTHER" id="PTHR33392">
    <property type="entry name" value="POLYISOPRENYL-TEICHOIC ACID--PEPTIDOGLYCAN TEICHOIC ACID TRANSFERASE TAGU"/>
    <property type="match status" value="1"/>
</dbReference>
<dbReference type="Gene3D" id="3.40.630.190">
    <property type="entry name" value="LCP protein"/>
    <property type="match status" value="1"/>
</dbReference>
<feature type="compositionally biased region" description="Basic and acidic residues" evidence="2">
    <location>
        <begin position="1"/>
        <end position="22"/>
    </location>
</feature>
<accession>A0A398CRC3</accession>
<dbReference type="InterPro" id="IPR004474">
    <property type="entry name" value="LytR_CpsA_psr"/>
</dbReference>
<evidence type="ECO:0000256" key="2">
    <source>
        <dbReference type="SAM" id="MobiDB-lite"/>
    </source>
</evidence>
<gene>
    <name evidence="4" type="ORF">D3H35_24215</name>
</gene>
<keyword evidence="5" id="KW-1185">Reference proteome</keyword>
<dbReference type="PANTHER" id="PTHR33392:SF6">
    <property type="entry name" value="POLYISOPRENYL-TEICHOIC ACID--PEPTIDOGLYCAN TEICHOIC ACID TRANSFERASE TAGU"/>
    <property type="match status" value="1"/>
</dbReference>
<dbReference type="Pfam" id="PF03816">
    <property type="entry name" value="LytR_cpsA_psr"/>
    <property type="match status" value="1"/>
</dbReference>
<dbReference type="RefSeq" id="WP_119151718.1">
    <property type="nucleotide sequence ID" value="NZ_QXJM01000040.1"/>
</dbReference>
<dbReference type="EMBL" id="QXJM01000040">
    <property type="protein sequence ID" value="RIE01464.1"/>
    <property type="molecule type" value="Genomic_DNA"/>
</dbReference>
<name>A0A398CRC3_9BACL</name>
<reference evidence="4 5" key="1">
    <citation type="submission" date="2018-09" db="EMBL/GenBank/DDBJ databases">
        <title>Cohnella cavernae sp. nov., isolated from a karst cave.</title>
        <authorList>
            <person name="Zhu H."/>
        </authorList>
    </citation>
    <scope>NUCLEOTIDE SEQUENCE [LARGE SCALE GENOMIC DNA]</scope>
    <source>
        <strain evidence="4 5">K2E09-144</strain>
    </source>
</reference>
<evidence type="ECO:0000313" key="5">
    <source>
        <dbReference type="Proteomes" id="UP000266340"/>
    </source>
</evidence>
<feature type="region of interest" description="Disordered" evidence="2">
    <location>
        <begin position="284"/>
        <end position="305"/>
    </location>
</feature>
<dbReference type="OrthoDB" id="27330at2"/>
<evidence type="ECO:0000256" key="1">
    <source>
        <dbReference type="ARBA" id="ARBA00006068"/>
    </source>
</evidence>
<feature type="domain" description="Cell envelope-related transcriptional attenuator" evidence="3">
    <location>
        <begin position="50"/>
        <end position="197"/>
    </location>
</feature>
<comment type="caution">
    <text evidence="4">The sequence shown here is derived from an EMBL/GenBank/DDBJ whole genome shotgun (WGS) entry which is preliminary data.</text>
</comment>
<dbReference type="AlphaFoldDB" id="A0A398CRC3"/>
<proteinExistence type="inferred from homology"/>
<evidence type="ECO:0000313" key="4">
    <source>
        <dbReference type="EMBL" id="RIE01464.1"/>
    </source>
</evidence>
<sequence length="305" mass="33981">MADKVEKQLADSYHPLDNRPSDAEPPQAQATEPFSMLIMGVDARKNERGRSDTLIYTVVRPKDGNVLMISIPRDTYADIVGKDKKDKITHSYVYGGPEMAVATVEKLLDAKVEHYASINFQGFVEVVNTLGGISLPITKDLVNDDPGHEKFVVKANQSSYDGKDALNYVRYREDAGGDVSRTERNREFIESIIRKTASLKQWSKIPEVLGIVGDNFRTDLAPESMSDLTKQFLQVDHRIQSYTLKGVGKRMGPSNLWYFVADEDDLTDIRQTIAAWMNADTPVEQLKAPGQKKADSADKSAKVPA</sequence>
<feature type="compositionally biased region" description="Basic and acidic residues" evidence="2">
    <location>
        <begin position="292"/>
        <end position="305"/>
    </location>
</feature>
<organism evidence="4 5">
    <name type="scientific">Cohnella faecalis</name>
    <dbReference type="NCBI Taxonomy" id="2315694"/>
    <lineage>
        <taxon>Bacteria</taxon>
        <taxon>Bacillati</taxon>
        <taxon>Bacillota</taxon>
        <taxon>Bacilli</taxon>
        <taxon>Bacillales</taxon>
        <taxon>Paenibacillaceae</taxon>
        <taxon>Cohnella</taxon>
    </lineage>
</organism>
<dbReference type="InterPro" id="IPR050922">
    <property type="entry name" value="LytR/CpsA/Psr_CW_biosynth"/>
</dbReference>
<comment type="similarity">
    <text evidence="1">Belongs to the LytR/CpsA/Psr (LCP) family.</text>
</comment>
<feature type="region of interest" description="Disordered" evidence="2">
    <location>
        <begin position="1"/>
        <end position="31"/>
    </location>
</feature>
<protein>
    <submittedName>
        <fullName evidence="4">LytR family transcriptional regulator</fullName>
    </submittedName>
</protein>
<dbReference type="Proteomes" id="UP000266340">
    <property type="component" value="Unassembled WGS sequence"/>
</dbReference>
<evidence type="ECO:0000259" key="3">
    <source>
        <dbReference type="Pfam" id="PF03816"/>
    </source>
</evidence>